<sequence>MKKHARYYFIANKIIYDSSLHTVSNPEKTISNRLLTSASACLICLLQEKGKIVSRKTLMHAGWEKHGFIVTTNTLNQNVLLIRKALSQITDQQVLKTVFRQGITIPDEFSVISFDTPESLEEYINNYYKTGQQEITSERLPADDDSVQSPPEINITAETQSPASEPIESEYSEVNEKSSDKKRSIKRYFLINIILIPLILIVVFFGAMLKMVDYYKNLSSGDYQPLVDYRKVATVNGLSVYLNSDKCPADYALPFLEQHAHDFDNIPARNIYFSCERNIKRSSVLLCDNDARDPTADCSSFYYL</sequence>
<accession>A0ABW1VNJ4</accession>
<evidence type="ECO:0000256" key="4">
    <source>
        <dbReference type="SAM" id="Phobius"/>
    </source>
</evidence>
<keyword evidence="1 2" id="KW-0238">DNA-binding</keyword>
<dbReference type="PROSITE" id="PS51755">
    <property type="entry name" value="OMPR_PHOB"/>
    <property type="match status" value="1"/>
</dbReference>
<dbReference type="InterPro" id="IPR036388">
    <property type="entry name" value="WH-like_DNA-bd_sf"/>
</dbReference>
<proteinExistence type="predicted"/>
<keyword evidence="7" id="KW-1185">Reference proteome</keyword>
<dbReference type="SUPFAM" id="SSF46894">
    <property type="entry name" value="C-terminal effector domain of the bipartite response regulators"/>
    <property type="match status" value="1"/>
</dbReference>
<dbReference type="CDD" id="cd00383">
    <property type="entry name" value="trans_reg_C"/>
    <property type="match status" value="1"/>
</dbReference>
<dbReference type="Proteomes" id="UP001596215">
    <property type="component" value="Unassembled WGS sequence"/>
</dbReference>
<feature type="DNA-binding region" description="OmpR/PhoB-type" evidence="2">
    <location>
        <begin position="5"/>
        <end position="107"/>
    </location>
</feature>
<keyword evidence="4" id="KW-0472">Membrane</keyword>
<feature type="domain" description="OmpR/PhoB-type" evidence="5">
    <location>
        <begin position="5"/>
        <end position="107"/>
    </location>
</feature>
<keyword evidence="4" id="KW-1133">Transmembrane helix</keyword>
<evidence type="ECO:0000313" key="7">
    <source>
        <dbReference type="Proteomes" id="UP001596215"/>
    </source>
</evidence>
<dbReference type="SMART" id="SM00862">
    <property type="entry name" value="Trans_reg_C"/>
    <property type="match status" value="1"/>
</dbReference>
<comment type="caution">
    <text evidence="6">The sequence shown here is derived from an EMBL/GenBank/DDBJ whole genome shotgun (WGS) entry which is preliminary data.</text>
</comment>
<dbReference type="InterPro" id="IPR016032">
    <property type="entry name" value="Sig_transdc_resp-reg_C-effctor"/>
</dbReference>
<gene>
    <name evidence="6" type="ORF">ACFP73_11170</name>
</gene>
<dbReference type="InterPro" id="IPR001867">
    <property type="entry name" value="OmpR/PhoB-type_DNA-bd"/>
</dbReference>
<evidence type="ECO:0000256" key="1">
    <source>
        <dbReference type="ARBA" id="ARBA00023125"/>
    </source>
</evidence>
<dbReference type="Pfam" id="PF00486">
    <property type="entry name" value="Trans_reg_C"/>
    <property type="match status" value="1"/>
</dbReference>
<evidence type="ECO:0000259" key="5">
    <source>
        <dbReference type="PROSITE" id="PS51755"/>
    </source>
</evidence>
<evidence type="ECO:0000256" key="2">
    <source>
        <dbReference type="PROSITE-ProRule" id="PRU01091"/>
    </source>
</evidence>
<dbReference type="RefSeq" id="WP_343877939.1">
    <property type="nucleotide sequence ID" value="NZ_BAAAFW010000092.1"/>
</dbReference>
<feature type="region of interest" description="Disordered" evidence="3">
    <location>
        <begin position="156"/>
        <end position="176"/>
    </location>
</feature>
<dbReference type="Gene3D" id="1.10.10.10">
    <property type="entry name" value="Winged helix-like DNA-binding domain superfamily/Winged helix DNA-binding domain"/>
    <property type="match status" value="1"/>
</dbReference>
<dbReference type="EMBL" id="JBHSUC010000013">
    <property type="protein sequence ID" value="MFC6362647.1"/>
    <property type="molecule type" value="Genomic_DNA"/>
</dbReference>
<evidence type="ECO:0000313" key="6">
    <source>
        <dbReference type="EMBL" id="MFC6362647.1"/>
    </source>
</evidence>
<organism evidence="6 7">
    <name type="scientific">Tatumella punctata</name>
    <dbReference type="NCBI Taxonomy" id="399969"/>
    <lineage>
        <taxon>Bacteria</taxon>
        <taxon>Pseudomonadati</taxon>
        <taxon>Pseudomonadota</taxon>
        <taxon>Gammaproteobacteria</taxon>
        <taxon>Enterobacterales</taxon>
        <taxon>Erwiniaceae</taxon>
        <taxon>Tatumella</taxon>
    </lineage>
</organism>
<reference evidence="7" key="1">
    <citation type="journal article" date="2019" name="Int. J. Syst. Evol. Microbiol.">
        <title>The Global Catalogue of Microorganisms (GCM) 10K type strain sequencing project: providing services to taxonomists for standard genome sequencing and annotation.</title>
        <authorList>
            <consortium name="The Broad Institute Genomics Platform"/>
            <consortium name="The Broad Institute Genome Sequencing Center for Infectious Disease"/>
            <person name="Wu L."/>
            <person name="Ma J."/>
        </authorList>
    </citation>
    <scope>NUCLEOTIDE SEQUENCE [LARGE SCALE GENOMIC DNA]</scope>
    <source>
        <strain evidence="7">CGMCC 4.1530</strain>
    </source>
</reference>
<keyword evidence="4" id="KW-0812">Transmembrane</keyword>
<name>A0ABW1VNJ4_9GAMM</name>
<evidence type="ECO:0000256" key="3">
    <source>
        <dbReference type="SAM" id="MobiDB-lite"/>
    </source>
</evidence>
<protein>
    <submittedName>
        <fullName evidence="6">Transcriptional regulator</fullName>
    </submittedName>
</protein>
<feature type="transmembrane region" description="Helical" evidence="4">
    <location>
        <begin position="188"/>
        <end position="209"/>
    </location>
</feature>